<reference evidence="4 5" key="1">
    <citation type="submission" date="2022-10" db="EMBL/GenBank/DDBJ databases">
        <authorList>
            <person name="Xie J."/>
            <person name="Shen N."/>
        </authorList>
    </citation>
    <scope>NUCLEOTIDE SEQUENCE [LARGE SCALE GENOMIC DNA]</scope>
    <source>
        <strain evidence="4 5">DSM 41681</strain>
    </source>
</reference>
<keyword evidence="2" id="KW-1133">Transmembrane helix</keyword>
<dbReference type="RefSeq" id="WP_324767372.1">
    <property type="nucleotide sequence ID" value="NZ_BAAATS010000019.1"/>
</dbReference>
<sequence length="225" mass="22220">MSVTPRISARAARFAGVAAAATALTLGVAGTASACNISEFSAEAVCDGDQGVITVKDVDSSGTLATVTVFLQTDGAEKLVGTQTVKGTREGATITFKENWQPNAKYRVHVKTDAYNVDDDIKGGVTTPATACATEKPTPPASTPPASSPAPSTPAESAKPSPSTSESATPAAPAPDNSASPAGGSDLAETGASSNTGLFAGIAAALVVAGGGVVFALRKRGAAQR</sequence>
<evidence type="ECO:0000256" key="2">
    <source>
        <dbReference type="SAM" id="Phobius"/>
    </source>
</evidence>
<accession>A0ABU6C6G8</accession>
<organism evidence="4 5">
    <name type="scientific">Streptomyces kunmingensis</name>
    <dbReference type="NCBI Taxonomy" id="68225"/>
    <lineage>
        <taxon>Bacteria</taxon>
        <taxon>Bacillati</taxon>
        <taxon>Actinomycetota</taxon>
        <taxon>Actinomycetes</taxon>
        <taxon>Kitasatosporales</taxon>
        <taxon>Streptomycetaceae</taxon>
        <taxon>Streptomyces</taxon>
    </lineage>
</organism>
<name>A0ABU6C6G8_9ACTN</name>
<feature type="signal peptide" evidence="3">
    <location>
        <begin position="1"/>
        <end position="34"/>
    </location>
</feature>
<dbReference type="NCBIfam" id="NF041528">
    <property type="entry name" value="strep_LAETG"/>
    <property type="match status" value="1"/>
</dbReference>
<keyword evidence="3" id="KW-0732">Signal</keyword>
<proteinExistence type="predicted"/>
<dbReference type="EMBL" id="JAOZYB010000046">
    <property type="protein sequence ID" value="MEB3960311.1"/>
    <property type="molecule type" value="Genomic_DNA"/>
</dbReference>
<dbReference type="NCBIfam" id="TIGR01167">
    <property type="entry name" value="LPXTG_anchor"/>
    <property type="match status" value="1"/>
</dbReference>
<keyword evidence="2" id="KW-0472">Membrane</keyword>
<comment type="caution">
    <text evidence="4">The sequence shown here is derived from an EMBL/GenBank/DDBJ whole genome shotgun (WGS) entry which is preliminary data.</text>
</comment>
<evidence type="ECO:0000256" key="3">
    <source>
        <dbReference type="SAM" id="SignalP"/>
    </source>
</evidence>
<feature type="transmembrane region" description="Helical" evidence="2">
    <location>
        <begin position="197"/>
        <end position="217"/>
    </location>
</feature>
<gene>
    <name evidence="4" type="ORF">OKJ48_08610</name>
</gene>
<keyword evidence="2" id="KW-0812">Transmembrane</keyword>
<feature type="chain" id="PRO_5045726270" evidence="3">
    <location>
        <begin position="35"/>
        <end position="225"/>
    </location>
</feature>
<protein>
    <submittedName>
        <fullName evidence="4">LPXTG cell wall anchor domain-containing protein</fullName>
    </submittedName>
</protein>
<feature type="region of interest" description="Disordered" evidence="1">
    <location>
        <begin position="126"/>
        <end position="193"/>
    </location>
</feature>
<evidence type="ECO:0000313" key="5">
    <source>
        <dbReference type="Proteomes" id="UP001352223"/>
    </source>
</evidence>
<evidence type="ECO:0000313" key="4">
    <source>
        <dbReference type="EMBL" id="MEB3960311.1"/>
    </source>
</evidence>
<feature type="compositionally biased region" description="Pro residues" evidence="1">
    <location>
        <begin position="137"/>
        <end position="152"/>
    </location>
</feature>
<evidence type="ECO:0000256" key="1">
    <source>
        <dbReference type="SAM" id="MobiDB-lite"/>
    </source>
</evidence>
<feature type="compositionally biased region" description="Low complexity" evidence="1">
    <location>
        <begin position="153"/>
        <end position="185"/>
    </location>
</feature>
<dbReference type="Proteomes" id="UP001352223">
    <property type="component" value="Unassembled WGS sequence"/>
</dbReference>
<keyword evidence="5" id="KW-1185">Reference proteome</keyword>
<dbReference type="PROSITE" id="PS51257">
    <property type="entry name" value="PROKAR_LIPOPROTEIN"/>
    <property type="match status" value="1"/>
</dbReference>